<name>A0A445MKB9_ENSVE</name>
<feature type="region of interest" description="Disordered" evidence="1">
    <location>
        <begin position="54"/>
        <end position="94"/>
    </location>
</feature>
<accession>A0A445MKB9</accession>
<evidence type="ECO:0000313" key="2">
    <source>
        <dbReference type="EMBL" id="RZR74561.1"/>
    </source>
</evidence>
<evidence type="ECO:0000256" key="1">
    <source>
        <dbReference type="SAM" id="MobiDB-lite"/>
    </source>
</evidence>
<gene>
    <name evidence="2" type="ORF">BHM03_00038521</name>
</gene>
<protein>
    <submittedName>
        <fullName evidence="2">Uncharacterized protein</fullName>
    </submittedName>
</protein>
<organism evidence="2">
    <name type="scientific">Ensete ventricosum</name>
    <name type="common">Abyssinian banana</name>
    <name type="synonym">Musa ensete</name>
    <dbReference type="NCBI Taxonomy" id="4639"/>
    <lineage>
        <taxon>Eukaryota</taxon>
        <taxon>Viridiplantae</taxon>
        <taxon>Streptophyta</taxon>
        <taxon>Embryophyta</taxon>
        <taxon>Tracheophyta</taxon>
        <taxon>Spermatophyta</taxon>
        <taxon>Magnoliopsida</taxon>
        <taxon>Liliopsida</taxon>
        <taxon>Zingiberales</taxon>
        <taxon>Musaceae</taxon>
        <taxon>Ensete</taxon>
    </lineage>
</organism>
<dbReference type="EMBL" id="KV876288">
    <property type="protein sequence ID" value="RZR74561.1"/>
    <property type="molecule type" value="Genomic_DNA"/>
</dbReference>
<dbReference type="Proteomes" id="UP000290560">
    <property type="component" value="Unassembled WGS sequence"/>
</dbReference>
<dbReference type="AlphaFoldDB" id="A0A445MKB9"/>
<reference evidence="2" key="1">
    <citation type="journal article" date="2018" name="Data Brief">
        <title>Genome sequence data from 17 accessions of Ensete ventricosum, a staple food crop for millions in Ethiopia.</title>
        <authorList>
            <person name="Yemataw Z."/>
            <person name="Muzemil S."/>
            <person name="Ambachew D."/>
            <person name="Tripathi L."/>
            <person name="Tesfaye K."/>
            <person name="Chala A."/>
            <person name="Farbos A."/>
            <person name="O'Neill P."/>
            <person name="Moore K."/>
            <person name="Grant M."/>
            <person name="Studholme D.J."/>
        </authorList>
    </citation>
    <scope>NUCLEOTIDE SEQUENCE [LARGE SCALE GENOMIC DNA]</scope>
    <source>
        <tissue evidence="2">Leaf</tissue>
    </source>
</reference>
<proteinExistence type="predicted"/>
<sequence length="94" mass="10241">MDAAERRIQSPPVVVFITLTRGGLRRWAESNPMAEPTDWPRAGARYRVAGRRVGLNSAEGGGGDAVEEGVRRHRHRGPPRLLQSEAGEAVPFNG</sequence>